<name>A0ABV8JFM5_9BACL</name>
<keyword evidence="3" id="KW-1185">Reference proteome</keyword>
<evidence type="ECO:0000313" key="2">
    <source>
        <dbReference type="EMBL" id="MFC4077751.1"/>
    </source>
</evidence>
<dbReference type="Gene3D" id="1.10.10.10">
    <property type="entry name" value="Winged helix-like DNA-binding domain superfamily/Winged helix DNA-binding domain"/>
    <property type="match status" value="1"/>
</dbReference>
<feature type="domain" description="Transcription regulator PadR N-terminal" evidence="1">
    <location>
        <begin position="13"/>
        <end position="86"/>
    </location>
</feature>
<dbReference type="InterPro" id="IPR052509">
    <property type="entry name" value="Metal_resp_DNA-bind_regulator"/>
</dbReference>
<accession>A0ABV8JFM5</accession>
<dbReference type="InterPro" id="IPR005149">
    <property type="entry name" value="Tscrpt_reg_PadR_N"/>
</dbReference>
<organism evidence="2 3">
    <name type="scientific">Salinithrix halophila</name>
    <dbReference type="NCBI Taxonomy" id="1485204"/>
    <lineage>
        <taxon>Bacteria</taxon>
        <taxon>Bacillati</taxon>
        <taxon>Bacillota</taxon>
        <taxon>Bacilli</taxon>
        <taxon>Bacillales</taxon>
        <taxon>Thermoactinomycetaceae</taxon>
        <taxon>Salinithrix</taxon>
    </lineage>
</organism>
<reference evidence="3" key="1">
    <citation type="journal article" date="2019" name="Int. J. Syst. Evol. Microbiol.">
        <title>The Global Catalogue of Microorganisms (GCM) 10K type strain sequencing project: providing services to taxonomists for standard genome sequencing and annotation.</title>
        <authorList>
            <consortium name="The Broad Institute Genomics Platform"/>
            <consortium name="The Broad Institute Genome Sequencing Center for Infectious Disease"/>
            <person name="Wu L."/>
            <person name="Ma J."/>
        </authorList>
    </citation>
    <scope>NUCLEOTIDE SEQUENCE [LARGE SCALE GENOMIC DNA]</scope>
    <source>
        <strain evidence="3">IBRC-M 10813</strain>
    </source>
</reference>
<dbReference type="EMBL" id="JBHSAP010000018">
    <property type="protein sequence ID" value="MFC4077751.1"/>
    <property type="molecule type" value="Genomic_DNA"/>
</dbReference>
<dbReference type="InterPro" id="IPR036390">
    <property type="entry name" value="WH_DNA-bd_sf"/>
</dbReference>
<dbReference type="Proteomes" id="UP001595843">
    <property type="component" value="Unassembled WGS sequence"/>
</dbReference>
<dbReference type="RefSeq" id="WP_380705592.1">
    <property type="nucleotide sequence ID" value="NZ_JBHSAP010000018.1"/>
</dbReference>
<dbReference type="PANTHER" id="PTHR33169:SF14">
    <property type="entry name" value="TRANSCRIPTIONAL REGULATOR RV3488"/>
    <property type="match status" value="1"/>
</dbReference>
<sequence length="188" mass="21348">MSSAVRLLVLGAILRRGVSHGYGVYRDITAWRAETWTKVKPGSIYHAMTKLESQGLLKTEDSGDLIKRGPSRTEYTVTPQGCDEFESLLEDALTSFDVEWFSSGIAFMDRLPRNRVVILLEERLTRLEENDTFLKTLPTEAVPSDPSRHPELVGLWIGYIEFALIKTRHLIQSLQAGEYQFSDESNVR</sequence>
<dbReference type="PANTHER" id="PTHR33169">
    <property type="entry name" value="PADR-FAMILY TRANSCRIPTIONAL REGULATOR"/>
    <property type="match status" value="1"/>
</dbReference>
<protein>
    <submittedName>
        <fullName evidence="2">PadR family transcriptional regulator</fullName>
    </submittedName>
</protein>
<evidence type="ECO:0000259" key="1">
    <source>
        <dbReference type="Pfam" id="PF03551"/>
    </source>
</evidence>
<proteinExistence type="predicted"/>
<dbReference type="Pfam" id="PF03551">
    <property type="entry name" value="PadR"/>
    <property type="match status" value="1"/>
</dbReference>
<comment type="caution">
    <text evidence="2">The sequence shown here is derived from an EMBL/GenBank/DDBJ whole genome shotgun (WGS) entry which is preliminary data.</text>
</comment>
<dbReference type="InterPro" id="IPR036388">
    <property type="entry name" value="WH-like_DNA-bd_sf"/>
</dbReference>
<dbReference type="SUPFAM" id="SSF46785">
    <property type="entry name" value="Winged helix' DNA-binding domain"/>
    <property type="match status" value="1"/>
</dbReference>
<gene>
    <name evidence="2" type="ORF">ACFOUO_13180</name>
</gene>
<evidence type="ECO:0000313" key="3">
    <source>
        <dbReference type="Proteomes" id="UP001595843"/>
    </source>
</evidence>